<feature type="compositionally biased region" description="Acidic residues" evidence="1">
    <location>
        <begin position="90"/>
        <end position="111"/>
    </location>
</feature>
<dbReference type="PANTHER" id="PTHR46100">
    <property type="entry name" value="IMP2'P"/>
    <property type="match status" value="1"/>
</dbReference>
<proteinExistence type="predicted"/>
<dbReference type="GO" id="GO:0016787">
    <property type="term" value="F:hydrolase activity"/>
    <property type="evidence" value="ECO:0007669"/>
    <property type="project" value="UniProtKB-KW"/>
</dbReference>
<dbReference type="CDD" id="cd23659">
    <property type="entry name" value="USP_At3g01520-like"/>
    <property type="match status" value="1"/>
</dbReference>
<accession>A0A167MSH2</accession>
<reference evidence="3 4" key="1">
    <citation type="journal article" date="2016" name="Mol. Biol. Evol.">
        <title>Comparative Genomics of Early-Diverging Mushroom-Forming Fungi Provides Insights into the Origins of Lignocellulose Decay Capabilities.</title>
        <authorList>
            <person name="Nagy L.G."/>
            <person name="Riley R."/>
            <person name="Tritt A."/>
            <person name="Adam C."/>
            <person name="Daum C."/>
            <person name="Floudas D."/>
            <person name="Sun H."/>
            <person name="Yadav J.S."/>
            <person name="Pangilinan J."/>
            <person name="Larsson K.H."/>
            <person name="Matsuura K."/>
            <person name="Barry K."/>
            <person name="Labutti K."/>
            <person name="Kuo R."/>
            <person name="Ohm R.A."/>
            <person name="Bhattacharya S.S."/>
            <person name="Shirouzu T."/>
            <person name="Yoshinaga Y."/>
            <person name="Martin F.M."/>
            <person name="Grigoriev I.V."/>
            <person name="Hibbett D.S."/>
        </authorList>
    </citation>
    <scope>NUCLEOTIDE SEQUENCE [LARGE SCALE GENOMIC DNA]</scope>
    <source>
        <strain evidence="3 4">TUFC12733</strain>
    </source>
</reference>
<keyword evidence="3" id="KW-0378">Hydrolase</keyword>
<dbReference type="Gene3D" id="3.40.50.12370">
    <property type="match status" value="1"/>
</dbReference>
<evidence type="ECO:0000313" key="3">
    <source>
        <dbReference type="EMBL" id="KZO97020.1"/>
    </source>
</evidence>
<evidence type="ECO:0000313" key="4">
    <source>
        <dbReference type="Proteomes" id="UP000076738"/>
    </source>
</evidence>
<sequence length="424" mass="47051">MSGLSLYGPGKEKERERDYLNPESDKEDDRQSRGRSASPFFRKGGRRRSVSAEPPTPLRLSQSDVEAEDEGVKSPPVSSIRPRHIAFADGSEDEDDSGSDSEEEWGSDDGFDAVTSHNTELNAAVASPLGPEEDSMMEIPDPLGEGVNVVMAPEAFPGQIATTTGINSPRRRKASMRDPLPLVTSRPMFAKDRCTVVLTHGNPDAYLAKGERVPRKYMVASDLSEESKYAVEWGIGTVLRDGDEMILVNVTESETKVDADTTDRVAKLRNQQERSTLAYLLVRQATSLLQRTRLHVTVSCQAWHARNSRHMLLDLIDFYEPTMVIVGSRGLGQLKGILLGSTSHYLIQKSSVPVMVARRRMRRPAKRTAHLMQRARVPLSQAAIDKEGPGRLSSEVEKMREEVESQEREEVEARERVGVKVAGE</sequence>
<dbReference type="InterPro" id="IPR006016">
    <property type="entry name" value="UspA"/>
</dbReference>
<gene>
    <name evidence="3" type="ORF">CALVIDRAFT_480489</name>
</gene>
<dbReference type="InterPro" id="IPR006015">
    <property type="entry name" value="Universal_stress_UspA"/>
</dbReference>
<dbReference type="SUPFAM" id="SSF52402">
    <property type="entry name" value="Adenine nucleotide alpha hydrolases-like"/>
    <property type="match status" value="1"/>
</dbReference>
<keyword evidence="4" id="KW-1185">Reference proteome</keyword>
<dbReference type="PANTHER" id="PTHR46100:SF4">
    <property type="entry name" value="USPA DOMAIN-CONTAINING PROTEIN"/>
    <property type="match status" value="1"/>
</dbReference>
<dbReference type="Pfam" id="PF00582">
    <property type="entry name" value="Usp"/>
    <property type="match status" value="1"/>
</dbReference>
<organism evidence="3 4">
    <name type="scientific">Calocera viscosa (strain TUFC12733)</name>
    <dbReference type="NCBI Taxonomy" id="1330018"/>
    <lineage>
        <taxon>Eukaryota</taxon>
        <taxon>Fungi</taxon>
        <taxon>Dikarya</taxon>
        <taxon>Basidiomycota</taxon>
        <taxon>Agaricomycotina</taxon>
        <taxon>Dacrymycetes</taxon>
        <taxon>Dacrymycetales</taxon>
        <taxon>Dacrymycetaceae</taxon>
        <taxon>Calocera</taxon>
    </lineage>
</organism>
<dbReference type="EMBL" id="KV417281">
    <property type="protein sequence ID" value="KZO97020.1"/>
    <property type="molecule type" value="Genomic_DNA"/>
</dbReference>
<dbReference type="Proteomes" id="UP000076738">
    <property type="component" value="Unassembled WGS sequence"/>
</dbReference>
<dbReference type="STRING" id="1330018.A0A167MSH2"/>
<dbReference type="PRINTS" id="PR01438">
    <property type="entry name" value="UNVRSLSTRESS"/>
</dbReference>
<feature type="compositionally biased region" description="Basic and acidic residues" evidence="1">
    <location>
        <begin position="10"/>
        <end position="32"/>
    </location>
</feature>
<dbReference type="OrthoDB" id="992776at2759"/>
<feature type="region of interest" description="Disordered" evidence="1">
    <location>
        <begin position="383"/>
        <end position="424"/>
    </location>
</feature>
<evidence type="ECO:0000256" key="1">
    <source>
        <dbReference type="SAM" id="MobiDB-lite"/>
    </source>
</evidence>
<feature type="region of interest" description="Disordered" evidence="1">
    <location>
        <begin position="1"/>
        <end position="114"/>
    </location>
</feature>
<name>A0A167MSH2_CALVF</name>
<evidence type="ECO:0000259" key="2">
    <source>
        <dbReference type="Pfam" id="PF00582"/>
    </source>
</evidence>
<protein>
    <submittedName>
        <fullName evidence="3">Adenine nucleotide alpha hydrolases-like protein</fullName>
    </submittedName>
</protein>
<feature type="domain" description="UspA" evidence="2">
    <location>
        <begin position="216"/>
        <end position="358"/>
    </location>
</feature>
<dbReference type="AlphaFoldDB" id="A0A167MSH2"/>
<feature type="compositionally biased region" description="Basic and acidic residues" evidence="1">
    <location>
        <begin position="384"/>
        <end position="424"/>
    </location>
</feature>